<keyword evidence="4 5" id="KW-0472">Membrane</keyword>
<dbReference type="OrthoDB" id="100006at2759"/>
<evidence type="ECO:0000256" key="4">
    <source>
        <dbReference type="ARBA" id="ARBA00023136"/>
    </source>
</evidence>
<feature type="transmembrane region" description="Helical" evidence="5">
    <location>
        <begin position="191"/>
        <end position="212"/>
    </location>
</feature>
<dbReference type="Proteomes" id="UP000077266">
    <property type="component" value="Unassembled WGS sequence"/>
</dbReference>
<name>A0A165K5C7_EXIGL</name>
<feature type="transmembrane region" description="Helical" evidence="5">
    <location>
        <begin position="98"/>
        <end position="119"/>
    </location>
</feature>
<keyword evidence="3 5" id="KW-1133">Transmembrane helix</keyword>
<evidence type="ECO:0000256" key="2">
    <source>
        <dbReference type="ARBA" id="ARBA00022692"/>
    </source>
</evidence>
<evidence type="ECO:0000256" key="1">
    <source>
        <dbReference type="ARBA" id="ARBA00004141"/>
    </source>
</evidence>
<dbReference type="PANTHER" id="PTHR23112:SF37">
    <property type="entry name" value="G PROTEIN-COUPLED RECEPTOR GPR1"/>
    <property type="match status" value="1"/>
</dbReference>
<dbReference type="STRING" id="1314781.A0A165K5C7"/>
<dbReference type="GO" id="GO:0007189">
    <property type="term" value="P:adenylate cyclase-activating G protein-coupled receptor signaling pathway"/>
    <property type="evidence" value="ECO:0007669"/>
    <property type="project" value="TreeGrafter"/>
</dbReference>
<feature type="transmembrane region" description="Helical" evidence="5">
    <location>
        <begin position="159"/>
        <end position="179"/>
    </location>
</feature>
<evidence type="ECO:0000313" key="6">
    <source>
        <dbReference type="EMBL" id="KZV95820.1"/>
    </source>
</evidence>
<reference evidence="6 7" key="1">
    <citation type="journal article" date="2016" name="Mol. Biol. Evol.">
        <title>Comparative Genomics of Early-Diverging Mushroom-Forming Fungi Provides Insights into the Origins of Lignocellulose Decay Capabilities.</title>
        <authorList>
            <person name="Nagy L.G."/>
            <person name="Riley R."/>
            <person name="Tritt A."/>
            <person name="Adam C."/>
            <person name="Daum C."/>
            <person name="Floudas D."/>
            <person name="Sun H."/>
            <person name="Yadav J.S."/>
            <person name="Pangilinan J."/>
            <person name="Larsson K.H."/>
            <person name="Matsuura K."/>
            <person name="Barry K."/>
            <person name="Labutti K."/>
            <person name="Kuo R."/>
            <person name="Ohm R.A."/>
            <person name="Bhattacharya S.S."/>
            <person name="Shirouzu T."/>
            <person name="Yoshinaga Y."/>
            <person name="Martin F.M."/>
            <person name="Grigoriev I.V."/>
            <person name="Hibbett D.S."/>
        </authorList>
    </citation>
    <scope>NUCLEOTIDE SEQUENCE [LARGE SCALE GENOMIC DNA]</scope>
    <source>
        <strain evidence="6 7">HHB12029</strain>
    </source>
</reference>
<protein>
    <recommendedName>
        <fullName evidence="8">Glucose receptor Git3 N-terminal domain-containing protein</fullName>
    </recommendedName>
</protein>
<keyword evidence="2 5" id="KW-0812">Transmembrane</keyword>
<dbReference type="PANTHER" id="PTHR23112">
    <property type="entry name" value="G PROTEIN-COUPLED RECEPTOR 157-RELATED"/>
    <property type="match status" value="1"/>
</dbReference>
<comment type="subcellular location">
    <subcellularLocation>
        <location evidence="1">Membrane</location>
        <topology evidence="1">Multi-pass membrane protein</topology>
    </subcellularLocation>
</comment>
<keyword evidence="7" id="KW-1185">Reference proteome</keyword>
<dbReference type="AlphaFoldDB" id="A0A165K5C7"/>
<evidence type="ECO:0000313" key="7">
    <source>
        <dbReference type="Proteomes" id="UP000077266"/>
    </source>
</evidence>
<dbReference type="GO" id="GO:0004930">
    <property type="term" value="F:G protein-coupled receptor activity"/>
    <property type="evidence" value="ECO:0007669"/>
    <property type="project" value="TreeGrafter"/>
</dbReference>
<sequence length="260" mass="29144">MGDAGRMVGAIKVLTDSGSSMYSLAIAVHTFFVIVLRWMPPKNFRIPAMVVVLSWTYRLVFYAAIMGAKRPEEPLFTPTPFWCWISAAYGYARIPAFYLWLWSSTGLSILLYVPLFLCIRGNLEIDPTRPWRVALRRTPTPIEVIGPAIRIADQSRKMLMYPVVYVVLSVPFSVIRWVATFKATHVVTTPWYFLCICLHNCEGLANVLLLALTRPSILGFAMAASRGQGPIVDEPTELRFVQEDPGIPRASRRSGVDSTG</sequence>
<dbReference type="EMBL" id="KV425951">
    <property type="protein sequence ID" value="KZV95820.1"/>
    <property type="molecule type" value="Genomic_DNA"/>
</dbReference>
<dbReference type="InParanoid" id="A0A165K5C7"/>
<gene>
    <name evidence="6" type="ORF">EXIGLDRAFT_834095</name>
</gene>
<evidence type="ECO:0000256" key="5">
    <source>
        <dbReference type="SAM" id="Phobius"/>
    </source>
</evidence>
<evidence type="ECO:0000256" key="3">
    <source>
        <dbReference type="ARBA" id="ARBA00022989"/>
    </source>
</evidence>
<feature type="transmembrane region" description="Helical" evidence="5">
    <location>
        <begin position="46"/>
        <end position="68"/>
    </location>
</feature>
<feature type="transmembrane region" description="Helical" evidence="5">
    <location>
        <begin position="21"/>
        <end position="40"/>
    </location>
</feature>
<proteinExistence type="predicted"/>
<evidence type="ECO:0008006" key="8">
    <source>
        <dbReference type="Google" id="ProtNLM"/>
    </source>
</evidence>
<dbReference type="GO" id="GO:0005886">
    <property type="term" value="C:plasma membrane"/>
    <property type="evidence" value="ECO:0007669"/>
    <property type="project" value="TreeGrafter"/>
</dbReference>
<organism evidence="6 7">
    <name type="scientific">Exidia glandulosa HHB12029</name>
    <dbReference type="NCBI Taxonomy" id="1314781"/>
    <lineage>
        <taxon>Eukaryota</taxon>
        <taxon>Fungi</taxon>
        <taxon>Dikarya</taxon>
        <taxon>Basidiomycota</taxon>
        <taxon>Agaricomycotina</taxon>
        <taxon>Agaricomycetes</taxon>
        <taxon>Auriculariales</taxon>
        <taxon>Exidiaceae</taxon>
        <taxon>Exidia</taxon>
    </lineage>
</organism>
<accession>A0A165K5C7</accession>